<reference evidence="12 13" key="1">
    <citation type="submission" date="2024-03" db="EMBL/GenBank/DDBJ databases">
        <authorList>
            <person name="Martinez-Hernandez J."/>
        </authorList>
    </citation>
    <scope>NUCLEOTIDE SEQUENCE [LARGE SCALE GENOMIC DNA]</scope>
</reference>
<evidence type="ECO:0000256" key="11">
    <source>
        <dbReference type="ARBA" id="ARBA00038043"/>
    </source>
</evidence>
<evidence type="ECO:0000256" key="7">
    <source>
        <dbReference type="ARBA" id="ARBA00022737"/>
    </source>
</evidence>
<evidence type="ECO:0000256" key="9">
    <source>
        <dbReference type="ARBA" id="ARBA00023136"/>
    </source>
</evidence>
<evidence type="ECO:0000256" key="5">
    <source>
        <dbReference type="ARBA" id="ARBA00022614"/>
    </source>
</evidence>
<comment type="similarity">
    <text evidence="11">Belongs to the polygalacturonase-inhibiting protein family.</text>
</comment>
<evidence type="ECO:0000256" key="8">
    <source>
        <dbReference type="ARBA" id="ARBA00022821"/>
    </source>
</evidence>
<comment type="subcellular location">
    <subcellularLocation>
        <location evidence="1">Membrane</location>
        <topology evidence="1">Peripheral membrane protein</topology>
    </subcellularLocation>
    <subcellularLocation>
        <location evidence="2">Secreted</location>
        <location evidence="2">Cell wall</location>
    </subcellularLocation>
</comment>
<dbReference type="InterPro" id="IPR001611">
    <property type="entry name" value="Leu-rich_rpt"/>
</dbReference>
<evidence type="ECO:0000256" key="6">
    <source>
        <dbReference type="ARBA" id="ARBA00022729"/>
    </source>
</evidence>
<dbReference type="EMBL" id="CAXHTB010000023">
    <property type="protein sequence ID" value="CAL0331007.1"/>
    <property type="molecule type" value="Genomic_DNA"/>
</dbReference>
<dbReference type="InterPro" id="IPR050994">
    <property type="entry name" value="At_inactive_RLKs"/>
</dbReference>
<accession>A0AAV1YAH5</accession>
<evidence type="ECO:0000256" key="10">
    <source>
        <dbReference type="ARBA" id="ARBA00023157"/>
    </source>
</evidence>
<dbReference type="GO" id="GO:0016020">
    <property type="term" value="C:membrane"/>
    <property type="evidence" value="ECO:0007669"/>
    <property type="project" value="UniProtKB-SubCell"/>
</dbReference>
<dbReference type="Gene3D" id="3.80.10.10">
    <property type="entry name" value="Ribonuclease Inhibitor"/>
    <property type="match status" value="2"/>
</dbReference>
<sequence>MISSVCDNWTGVTCNKNKSRVKAIRLPGFEFHGTIPPNTINNLTSLQNLSLRSNVICGNFPSDFTNLRNLSFLYLQFNNLSGPLPDISGWKNLTIFNLSNNNFNSSLPLSLWNLTQLANLNLLNNSLSGEIPDLKLPRLQLLNLSNSHLQGGVLKSLMRRTRDEDDNAFGGKLQKGGMSPEKVVSWNQDENNKLTFFEWCNYAFDLEDLLTASVEVLRKGTFGKRREDRVTLDWDIRLRIGLGTAKGIAHIHVENGAVDHRLIKSPKPWHQCEKGIQGFSSICASLIMCRISLSLLAVSKHEHRYSCEVHSSKVSNVG</sequence>
<keyword evidence="6" id="KW-0732">Signal</keyword>
<evidence type="ECO:0000256" key="3">
    <source>
        <dbReference type="ARBA" id="ARBA00022512"/>
    </source>
</evidence>
<keyword evidence="7" id="KW-0677">Repeat</keyword>
<dbReference type="AlphaFoldDB" id="A0AAV1YAH5"/>
<evidence type="ECO:0000256" key="4">
    <source>
        <dbReference type="ARBA" id="ARBA00022525"/>
    </source>
</evidence>
<dbReference type="FunFam" id="3.80.10.10:FF:000400">
    <property type="entry name" value="Nuclear pore complex protein NUP107"/>
    <property type="match status" value="1"/>
</dbReference>
<evidence type="ECO:0000313" key="13">
    <source>
        <dbReference type="Proteomes" id="UP001497480"/>
    </source>
</evidence>
<dbReference type="InterPro" id="IPR032675">
    <property type="entry name" value="LRR_dom_sf"/>
</dbReference>
<dbReference type="SUPFAM" id="SSF52058">
    <property type="entry name" value="L domain-like"/>
    <property type="match status" value="1"/>
</dbReference>
<evidence type="ECO:0000256" key="2">
    <source>
        <dbReference type="ARBA" id="ARBA00004191"/>
    </source>
</evidence>
<name>A0AAV1YAH5_LUPLU</name>
<dbReference type="PANTHER" id="PTHR48010">
    <property type="entry name" value="OS05G0588300 PROTEIN"/>
    <property type="match status" value="1"/>
</dbReference>
<keyword evidence="3" id="KW-0134">Cell wall</keyword>
<dbReference type="Pfam" id="PF00560">
    <property type="entry name" value="LRR_1"/>
    <property type="match status" value="3"/>
</dbReference>
<keyword evidence="10" id="KW-1015">Disulfide bond</keyword>
<comment type="caution">
    <text evidence="12">The sequence shown here is derived from an EMBL/GenBank/DDBJ whole genome shotgun (WGS) entry which is preliminary data.</text>
</comment>
<gene>
    <name evidence="12" type="ORF">LLUT_LOCUS32067</name>
</gene>
<organism evidence="12 13">
    <name type="scientific">Lupinus luteus</name>
    <name type="common">European yellow lupine</name>
    <dbReference type="NCBI Taxonomy" id="3873"/>
    <lineage>
        <taxon>Eukaryota</taxon>
        <taxon>Viridiplantae</taxon>
        <taxon>Streptophyta</taxon>
        <taxon>Embryophyta</taxon>
        <taxon>Tracheophyta</taxon>
        <taxon>Spermatophyta</taxon>
        <taxon>Magnoliopsida</taxon>
        <taxon>eudicotyledons</taxon>
        <taxon>Gunneridae</taxon>
        <taxon>Pentapetalae</taxon>
        <taxon>rosids</taxon>
        <taxon>fabids</taxon>
        <taxon>Fabales</taxon>
        <taxon>Fabaceae</taxon>
        <taxon>Papilionoideae</taxon>
        <taxon>50 kb inversion clade</taxon>
        <taxon>genistoids sensu lato</taxon>
        <taxon>core genistoids</taxon>
        <taxon>Genisteae</taxon>
        <taxon>Lupinus</taxon>
    </lineage>
</organism>
<protein>
    <submittedName>
        <fullName evidence="12">Uncharacterized protein</fullName>
    </submittedName>
</protein>
<keyword evidence="8" id="KW-0611">Plant defense</keyword>
<keyword evidence="9" id="KW-0472">Membrane</keyword>
<dbReference type="Proteomes" id="UP001497480">
    <property type="component" value="Unassembled WGS sequence"/>
</dbReference>
<dbReference type="PANTHER" id="PTHR48010:SF6">
    <property type="entry name" value="OS01G0223600 PROTEIN"/>
    <property type="match status" value="1"/>
</dbReference>
<keyword evidence="4" id="KW-0964">Secreted</keyword>
<evidence type="ECO:0000256" key="1">
    <source>
        <dbReference type="ARBA" id="ARBA00004170"/>
    </source>
</evidence>
<evidence type="ECO:0000313" key="12">
    <source>
        <dbReference type="EMBL" id="CAL0331007.1"/>
    </source>
</evidence>
<proteinExistence type="inferred from homology"/>
<dbReference type="GO" id="GO:0006952">
    <property type="term" value="P:defense response"/>
    <property type="evidence" value="ECO:0007669"/>
    <property type="project" value="UniProtKB-KW"/>
</dbReference>
<keyword evidence="5" id="KW-0433">Leucine-rich repeat</keyword>
<keyword evidence="13" id="KW-1185">Reference proteome</keyword>